<dbReference type="EMBL" id="QKWP01000415">
    <property type="protein sequence ID" value="RIB20464.1"/>
    <property type="molecule type" value="Genomic_DNA"/>
</dbReference>
<protein>
    <submittedName>
        <fullName evidence="2">Uncharacterized protein</fullName>
    </submittedName>
</protein>
<reference evidence="2 3" key="1">
    <citation type="submission" date="2018-06" db="EMBL/GenBank/DDBJ databases">
        <title>Comparative genomics reveals the genomic features of Rhizophagus irregularis, R. cerebriforme, R. diaphanum and Gigaspora rosea, and their symbiotic lifestyle signature.</title>
        <authorList>
            <person name="Morin E."/>
            <person name="San Clemente H."/>
            <person name="Chen E.C.H."/>
            <person name="De La Providencia I."/>
            <person name="Hainaut M."/>
            <person name="Kuo A."/>
            <person name="Kohler A."/>
            <person name="Murat C."/>
            <person name="Tang N."/>
            <person name="Roy S."/>
            <person name="Loubradou J."/>
            <person name="Henrissat B."/>
            <person name="Grigoriev I.V."/>
            <person name="Corradi N."/>
            <person name="Roux C."/>
            <person name="Martin F.M."/>
        </authorList>
    </citation>
    <scope>NUCLEOTIDE SEQUENCE [LARGE SCALE GENOMIC DNA]</scope>
    <source>
        <strain evidence="2 3">DAOM 194757</strain>
    </source>
</reference>
<feature type="coiled-coil region" evidence="1">
    <location>
        <begin position="79"/>
        <end position="121"/>
    </location>
</feature>
<name>A0A397VDG7_9GLOM</name>
<comment type="caution">
    <text evidence="2">The sequence shown here is derived from an EMBL/GenBank/DDBJ whole genome shotgun (WGS) entry which is preliminary data.</text>
</comment>
<dbReference type="Proteomes" id="UP000266673">
    <property type="component" value="Unassembled WGS sequence"/>
</dbReference>
<proteinExistence type="predicted"/>
<keyword evidence="1" id="KW-0175">Coiled coil</keyword>
<dbReference type="OrthoDB" id="2474346at2759"/>
<gene>
    <name evidence="2" type="ORF">C2G38_2080698</name>
</gene>
<keyword evidence="3" id="KW-1185">Reference proteome</keyword>
<accession>A0A397VDG7</accession>
<dbReference type="AlphaFoldDB" id="A0A397VDG7"/>
<evidence type="ECO:0000256" key="1">
    <source>
        <dbReference type="SAM" id="Coils"/>
    </source>
</evidence>
<organism evidence="2 3">
    <name type="scientific">Gigaspora rosea</name>
    <dbReference type="NCBI Taxonomy" id="44941"/>
    <lineage>
        <taxon>Eukaryota</taxon>
        <taxon>Fungi</taxon>
        <taxon>Fungi incertae sedis</taxon>
        <taxon>Mucoromycota</taxon>
        <taxon>Glomeromycotina</taxon>
        <taxon>Glomeromycetes</taxon>
        <taxon>Diversisporales</taxon>
        <taxon>Gigasporaceae</taxon>
        <taxon>Gigaspora</taxon>
    </lineage>
</organism>
<dbReference type="SUPFAM" id="SSF58113">
    <property type="entry name" value="Apolipoprotein A-I"/>
    <property type="match status" value="1"/>
</dbReference>
<evidence type="ECO:0000313" key="2">
    <source>
        <dbReference type="EMBL" id="RIB20464.1"/>
    </source>
</evidence>
<sequence>MLPYQRRKKNWFPDILYYEASVNELKKYIKKSTEDEEIFENLIPSVKKTLQKLFPEIKEITIIENSNEEIKDTIKDESLKDLKVQMDKSLKNLKDQMDESLKNLKAQIDESLNNRLKTQIDEALKDPIDKFNKLIEFIEKKESE</sequence>
<evidence type="ECO:0000313" key="3">
    <source>
        <dbReference type="Proteomes" id="UP000266673"/>
    </source>
</evidence>